<proteinExistence type="predicted"/>
<dbReference type="EMBL" id="BJYU01000068">
    <property type="protein sequence ID" value="GEO16586.1"/>
    <property type="molecule type" value="Genomic_DNA"/>
</dbReference>
<accession>A0A512BXA5</accession>
<name>A0A512BXA5_9HYPH</name>
<protein>
    <submittedName>
        <fullName evidence="2">Uncharacterized protein</fullName>
    </submittedName>
</protein>
<organism evidence="2 3">
    <name type="scientific">Microvirga aerophila</name>
    <dbReference type="NCBI Taxonomy" id="670291"/>
    <lineage>
        <taxon>Bacteria</taxon>
        <taxon>Pseudomonadati</taxon>
        <taxon>Pseudomonadota</taxon>
        <taxon>Alphaproteobacteria</taxon>
        <taxon>Hyphomicrobiales</taxon>
        <taxon>Methylobacteriaceae</taxon>
        <taxon>Microvirga</taxon>
    </lineage>
</organism>
<keyword evidence="3" id="KW-1185">Reference proteome</keyword>
<dbReference type="Proteomes" id="UP000321085">
    <property type="component" value="Unassembled WGS sequence"/>
</dbReference>
<feature type="compositionally biased region" description="Polar residues" evidence="1">
    <location>
        <begin position="1"/>
        <end position="15"/>
    </location>
</feature>
<gene>
    <name evidence="2" type="ORF">MAE02_42820</name>
</gene>
<dbReference type="AlphaFoldDB" id="A0A512BXA5"/>
<evidence type="ECO:0000256" key="1">
    <source>
        <dbReference type="SAM" id="MobiDB-lite"/>
    </source>
</evidence>
<comment type="caution">
    <text evidence="2">The sequence shown here is derived from an EMBL/GenBank/DDBJ whole genome shotgun (WGS) entry which is preliminary data.</text>
</comment>
<sequence length="66" mass="7395">METHTAQSTFSNRTEVLSKAGAESEHRASMPGEQFACHRRRYTSCTPGQELDSEFRLQILNTFCGG</sequence>
<evidence type="ECO:0000313" key="3">
    <source>
        <dbReference type="Proteomes" id="UP000321085"/>
    </source>
</evidence>
<feature type="region of interest" description="Disordered" evidence="1">
    <location>
        <begin position="1"/>
        <end position="32"/>
    </location>
</feature>
<reference evidence="2 3" key="1">
    <citation type="submission" date="2019-07" db="EMBL/GenBank/DDBJ databases">
        <title>Whole genome shotgun sequence of Microvirga aerophila NBRC 106136.</title>
        <authorList>
            <person name="Hosoyama A."/>
            <person name="Uohara A."/>
            <person name="Ohji S."/>
            <person name="Ichikawa N."/>
        </authorList>
    </citation>
    <scope>NUCLEOTIDE SEQUENCE [LARGE SCALE GENOMIC DNA]</scope>
    <source>
        <strain evidence="2 3">NBRC 106136</strain>
    </source>
</reference>
<evidence type="ECO:0000313" key="2">
    <source>
        <dbReference type="EMBL" id="GEO16586.1"/>
    </source>
</evidence>